<dbReference type="Proteomes" id="UP000190064">
    <property type="component" value="Unassembled WGS sequence"/>
</dbReference>
<name>A0A1T1H7W9_OCELI</name>
<feature type="domain" description="Flagellar Assembly Protein A N-terminal region" evidence="2">
    <location>
        <begin position="107"/>
        <end position="286"/>
    </location>
</feature>
<proteinExistence type="predicted"/>
<evidence type="ECO:0000313" key="3">
    <source>
        <dbReference type="EMBL" id="OOV85932.1"/>
    </source>
</evidence>
<evidence type="ECO:0000256" key="1">
    <source>
        <dbReference type="SAM" id="Coils"/>
    </source>
</evidence>
<dbReference type="Pfam" id="PF03961">
    <property type="entry name" value="FapA"/>
    <property type="match status" value="1"/>
</dbReference>
<evidence type="ECO:0000313" key="4">
    <source>
        <dbReference type="Proteomes" id="UP000190064"/>
    </source>
</evidence>
<protein>
    <recommendedName>
        <fullName evidence="2">Flagellar Assembly Protein A N-terminal region domain-containing protein</fullName>
    </recommendedName>
</protein>
<dbReference type="InterPro" id="IPR046866">
    <property type="entry name" value="FapA_N"/>
</dbReference>
<dbReference type="PANTHER" id="PTHR38032">
    <property type="entry name" value="POLYMERASE-RELATED"/>
    <property type="match status" value="1"/>
</dbReference>
<evidence type="ECO:0000259" key="2">
    <source>
        <dbReference type="Pfam" id="PF20250"/>
    </source>
</evidence>
<dbReference type="PANTHER" id="PTHR38032:SF1">
    <property type="entry name" value="RNA-BINDING PROTEIN KHPB N-TERMINAL DOMAIN-CONTAINING PROTEIN"/>
    <property type="match status" value="1"/>
</dbReference>
<organism evidence="3 4">
    <name type="scientific">Oceanospirillum linum</name>
    <dbReference type="NCBI Taxonomy" id="966"/>
    <lineage>
        <taxon>Bacteria</taxon>
        <taxon>Pseudomonadati</taxon>
        <taxon>Pseudomonadota</taxon>
        <taxon>Gammaproteobacteria</taxon>
        <taxon>Oceanospirillales</taxon>
        <taxon>Oceanospirillaceae</taxon>
        <taxon>Oceanospirillum</taxon>
    </lineage>
</organism>
<gene>
    <name evidence="3" type="ORF">BTA35_0215575</name>
</gene>
<keyword evidence="1" id="KW-0175">Coiled coil</keyword>
<sequence>MDVAGNTGSDPENTAAGTITTETDAEQNQTGLELFVNEQGNRLTARFKPGPQVITISVEAIRQMVAEQGFSEDDFPLFEDRLSDLSRGIEQRRSFEIEIGGPIDSEIHVYVSPDQTLAGVEITPPLGKGLPPSREAFDQAMQKNRILRGIDTSLVDQLFSAEGIQNITETCCYLVAFGQKPKDGADGELIPLIEEMSERRPLVLKGTKDQVDFRELGDFPVLPEETPLFKLTEPVPGEDGFSVSGKILKAYHGKEKKIKQNPSIRPDYADRRIYVAAIKGMPVFTDQGIHIENTLQIDEVSMASGNIRFDGSVQVKRGVNPGMLLEATGDIKIGGLVDNSTVISGGNIEIAGGIIGQKSPNLKAEQPSKENAVVRAKGNIKARFIQDAWVESNASIMAQKLIMHSRLWASNSVKLSGAGQLVGGHVLATDYIEAGQLGTLASVPTILEVGPLDAVRDEMSSVQQKLKEGAEQTKQLKALINRIREEKRRISPEKKEQIIQARDTTRRAMIALEQRRQELEQEMQSRRKARVKALKKAYSGCNIVIADTGRILKEDFGKATFYLEAGEILLR</sequence>
<dbReference type="InterPro" id="IPR005646">
    <property type="entry name" value="FapA"/>
</dbReference>
<dbReference type="EMBL" id="MTSD02000010">
    <property type="protein sequence ID" value="OOV85932.1"/>
    <property type="molecule type" value="Genomic_DNA"/>
</dbReference>
<dbReference type="AlphaFoldDB" id="A0A1T1H7W9"/>
<dbReference type="STRING" id="966.BTA35_0215575"/>
<keyword evidence="4" id="KW-1185">Reference proteome</keyword>
<feature type="coiled-coil region" evidence="1">
    <location>
        <begin position="452"/>
        <end position="536"/>
    </location>
</feature>
<comment type="caution">
    <text evidence="3">The sequence shown here is derived from an EMBL/GenBank/DDBJ whole genome shotgun (WGS) entry which is preliminary data.</text>
</comment>
<accession>A0A1T1H7W9</accession>
<reference evidence="3" key="1">
    <citation type="submission" date="2017-02" db="EMBL/GenBank/DDBJ databases">
        <title>Draft Genome Sequence of the Salt Water Bacterium Oceanospirillum linum ATCC 11336.</title>
        <authorList>
            <person name="Trachtenberg A.M."/>
            <person name="Carney J.G."/>
            <person name="Linnane J.D."/>
            <person name="Rheaume B.A."/>
            <person name="Pitts N.L."/>
            <person name="Mykles D.L."/>
            <person name="Maclea K.S."/>
        </authorList>
    </citation>
    <scope>NUCLEOTIDE SEQUENCE [LARGE SCALE GENOMIC DNA]</scope>
    <source>
        <strain evidence="3">ATCC 11336</strain>
    </source>
</reference>
<dbReference type="Pfam" id="PF20250">
    <property type="entry name" value="FapA_N"/>
    <property type="match status" value="1"/>
</dbReference>
<dbReference type="InterPro" id="IPR046865">
    <property type="entry name" value="FapA_b_solenoid"/>
</dbReference>